<proteinExistence type="inferred from homology"/>
<evidence type="ECO:0000256" key="1">
    <source>
        <dbReference type="ARBA" id="ARBA00007768"/>
    </source>
</evidence>
<dbReference type="SUPFAM" id="SSF110395">
    <property type="entry name" value="CutC-like"/>
    <property type="match status" value="1"/>
</dbReference>
<dbReference type="HAMAP" id="MF_00795">
    <property type="entry name" value="CutC"/>
    <property type="match status" value="1"/>
</dbReference>
<accession>A0A449BFV1</accession>
<dbReference type="Gene3D" id="3.20.20.380">
    <property type="entry name" value="Copper homeostasis (CutC) domain"/>
    <property type="match status" value="1"/>
</dbReference>
<comment type="caution">
    <text evidence="2">Once thought to be involved in copper homeostasis, experiments in E.coli have shown this is not the case.</text>
</comment>
<dbReference type="InterPro" id="IPR036822">
    <property type="entry name" value="CutC-like_dom_sf"/>
</dbReference>
<dbReference type="Proteomes" id="UP000289841">
    <property type="component" value="Chromosome"/>
</dbReference>
<protein>
    <recommendedName>
        <fullName evidence="2">PF03932 family protein CutC</fullName>
    </recommendedName>
</protein>
<organism evidence="3 4">
    <name type="scientific">Haploplasma axanthum</name>
    <name type="common">Acholeplasma axanthum</name>
    <dbReference type="NCBI Taxonomy" id="29552"/>
    <lineage>
        <taxon>Bacteria</taxon>
        <taxon>Bacillati</taxon>
        <taxon>Mycoplasmatota</taxon>
        <taxon>Mollicutes</taxon>
        <taxon>Acholeplasmatales</taxon>
        <taxon>Acholeplasmataceae</taxon>
        <taxon>Haploplasma</taxon>
    </lineage>
</organism>
<name>A0A449BFV1_HAPAX</name>
<dbReference type="STRING" id="1278311.GCA_000428705_01518"/>
<dbReference type="AlphaFoldDB" id="A0A449BFV1"/>
<dbReference type="GO" id="GO:0005507">
    <property type="term" value="F:copper ion binding"/>
    <property type="evidence" value="ECO:0007669"/>
    <property type="project" value="TreeGrafter"/>
</dbReference>
<evidence type="ECO:0000313" key="3">
    <source>
        <dbReference type="EMBL" id="VEU81322.1"/>
    </source>
</evidence>
<keyword evidence="2" id="KW-0963">Cytoplasm</keyword>
<dbReference type="InterPro" id="IPR005627">
    <property type="entry name" value="CutC-like"/>
</dbReference>
<dbReference type="OrthoDB" id="9815677at2"/>
<gene>
    <name evidence="2 3" type="primary">cutC</name>
    <name evidence="3" type="ORF">NCTC10138_01720</name>
</gene>
<reference evidence="3 4" key="1">
    <citation type="submission" date="2019-01" db="EMBL/GenBank/DDBJ databases">
        <authorList>
            <consortium name="Pathogen Informatics"/>
        </authorList>
    </citation>
    <scope>NUCLEOTIDE SEQUENCE [LARGE SCALE GENOMIC DNA]</scope>
    <source>
        <strain evidence="3 4">NCTC10138</strain>
    </source>
</reference>
<comment type="subcellular location">
    <subcellularLocation>
        <location evidence="2">Cytoplasm</location>
    </subcellularLocation>
</comment>
<dbReference type="EMBL" id="LR215048">
    <property type="protein sequence ID" value="VEU81322.1"/>
    <property type="molecule type" value="Genomic_DNA"/>
</dbReference>
<keyword evidence="4" id="KW-1185">Reference proteome</keyword>
<dbReference type="PANTHER" id="PTHR12598:SF0">
    <property type="entry name" value="COPPER HOMEOSTASIS PROTEIN CUTC HOMOLOG"/>
    <property type="match status" value="1"/>
</dbReference>
<evidence type="ECO:0000256" key="2">
    <source>
        <dbReference type="HAMAP-Rule" id="MF_00795"/>
    </source>
</evidence>
<sequence>MLLEVIATTLKEAIDIESSGADRIELVTGIKEGGLTPSIGLIEKIVNSVKIPVMVMVRPHSKSFVYDNNDLEVIIEDIKRIRLTNAYGIVFGALTKDNQIDEEVLKKVIDAKGNLSLTFHRAIDRSRDLIESMNILKNYDIDRILTSAGSDSVVDSIELLSQMNEIAIKNDIILLAGSGLNITNIKDFVTKANVSEVHFGSGVKFDNNNFKEIDSEKIKVVKEIIKWRKK</sequence>
<comment type="similarity">
    <text evidence="1 2">Belongs to the CutC family.</text>
</comment>
<dbReference type="GO" id="GO:0005737">
    <property type="term" value="C:cytoplasm"/>
    <property type="evidence" value="ECO:0007669"/>
    <property type="project" value="UniProtKB-SubCell"/>
</dbReference>
<evidence type="ECO:0000313" key="4">
    <source>
        <dbReference type="Proteomes" id="UP000289841"/>
    </source>
</evidence>
<dbReference type="KEGG" id="aaxa:NCTC10138_01720"/>
<dbReference type="Pfam" id="PF03932">
    <property type="entry name" value="CutC"/>
    <property type="match status" value="1"/>
</dbReference>
<dbReference type="PANTHER" id="PTHR12598">
    <property type="entry name" value="COPPER HOMEOSTASIS PROTEIN CUTC"/>
    <property type="match status" value="1"/>
</dbReference>